<dbReference type="AlphaFoldDB" id="A0A431VQ88"/>
<protein>
    <recommendedName>
        <fullName evidence="1">DUF6431 domain-containing protein</fullName>
    </recommendedName>
</protein>
<comment type="caution">
    <text evidence="2">The sequence shown here is derived from an EMBL/GenBank/DDBJ whole genome shotgun (WGS) entry which is preliminary data.</text>
</comment>
<organism evidence="2 3">
    <name type="scientific">Bacillus yapensis</name>
    <dbReference type="NCBI Taxonomy" id="2492960"/>
    <lineage>
        <taxon>Bacteria</taxon>
        <taxon>Bacillati</taxon>
        <taxon>Bacillota</taxon>
        <taxon>Bacilli</taxon>
        <taxon>Bacillales</taxon>
        <taxon>Bacillaceae</taxon>
        <taxon>Bacillus</taxon>
    </lineage>
</organism>
<keyword evidence="3" id="KW-1185">Reference proteome</keyword>
<sequence length="173" mass="19693">MAFLVRGAGELPSPCCGKSMSVIGTRDRKAKKSSGESCIYNIRRLGCDNCDKIHHELPNFLVPYKRYESECIEAVLTNPSNHDIPADESTLYRWFAWFKSLVDYWVNCLIAIMLRNKQEIPLNLESGDSKPAPLFRIGRLVGDAPGWLERIVRPIVNINLWLHTRSAFLSERG</sequence>
<evidence type="ECO:0000259" key="1">
    <source>
        <dbReference type="Pfam" id="PF20020"/>
    </source>
</evidence>
<name>A0A431VQ88_9BACI</name>
<dbReference type="Proteomes" id="UP000271374">
    <property type="component" value="Unassembled WGS sequence"/>
</dbReference>
<proteinExistence type="predicted"/>
<evidence type="ECO:0000313" key="3">
    <source>
        <dbReference type="Proteomes" id="UP000271374"/>
    </source>
</evidence>
<evidence type="ECO:0000313" key="2">
    <source>
        <dbReference type="EMBL" id="RTR25293.1"/>
    </source>
</evidence>
<dbReference type="Pfam" id="PF20020">
    <property type="entry name" value="DUF6431"/>
    <property type="match status" value="1"/>
</dbReference>
<dbReference type="EMBL" id="RXNT01000044">
    <property type="protein sequence ID" value="RTR25293.1"/>
    <property type="molecule type" value="Genomic_DNA"/>
</dbReference>
<gene>
    <name evidence="2" type="ORF">EKG37_23070</name>
</gene>
<dbReference type="InterPro" id="IPR045536">
    <property type="entry name" value="DUF6431"/>
</dbReference>
<reference evidence="2 3" key="1">
    <citation type="submission" date="2018-12" db="EMBL/GenBank/DDBJ databases">
        <title>Bacillus yapensis draft genome sequence.</title>
        <authorList>
            <person name="Yu L."/>
            <person name="Xu X."/>
            <person name="Tang X."/>
        </authorList>
    </citation>
    <scope>NUCLEOTIDE SEQUENCE [LARGE SCALE GENOMIC DNA]</scope>
    <source>
        <strain evidence="2 3">XXST-01</strain>
    </source>
</reference>
<dbReference type="OrthoDB" id="2857559at2"/>
<feature type="domain" description="DUF6431" evidence="1">
    <location>
        <begin position="13"/>
        <end position="94"/>
    </location>
</feature>
<accession>A0A431VQ88</accession>